<feature type="transmembrane region" description="Helical" evidence="2">
    <location>
        <begin position="36"/>
        <end position="61"/>
    </location>
</feature>
<evidence type="ECO:0000256" key="1">
    <source>
        <dbReference type="SAM" id="MobiDB-lite"/>
    </source>
</evidence>
<sequence>MSYHDYNVFKKEMTNNYNNLYPSNYNSISDTTYADVAAPVGLVVGLLVGGSLLFCLLVMCCCCCKHTTRGRVLVPPPPLTPPTPPVPQVYIHQTYAGMPNAGPSLCPEMAPISQPYKAGSATALVPVPDYPPSYDTDRLLHGDGDANTHPS</sequence>
<gene>
    <name evidence="3" type="ORF">APLA_LOCUS2346</name>
</gene>
<evidence type="ECO:0000256" key="2">
    <source>
        <dbReference type="SAM" id="Phobius"/>
    </source>
</evidence>
<proteinExistence type="predicted"/>
<dbReference type="EMBL" id="CADEBD010000226">
    <property type="protein sequence ID" value="CAB3225623.1"/>
    <property type="molecule type" value="Genomic_DNA"/>
</dbReference>
<feature type="compositionally biased region" description="Basic and acidic residues" evidence="1">
    <location>
        <begin position="135"/>
        <end position="151"/>
    </location>
</feature>
<dbReference type="Proteomes" id="UP000494256">
    <property type="component" value="Unassembled WGS sequence"/>
</dbReference>
<feature type="region of interest" description="Disordered" evidence="1">
    <location>
        <begin position="128"/>
        <end position="151"/>
    </location>
</feature>
<evidence type="ECO:0000313" key="3">
    <source>
        <dbReference type="EMBL" id="CAB3225623.1"/>
    </source>
</evidence>
<keyword evidence="2" id="KW-0812">Transmembrane</keyword>
<name>A0A8S0Z1K1_ARCPL</name>
<evidence type="ECO:0000313" key="4">
    <source>
        <dbReference type="Proteomes" id="UP000494256"/>
    </source>
</evidence>
<dbReference type="AlphaFoldDB" id="A0A8S0Z1K1"/>
<keyword evidence="2" id="KW-0472">Membrane</keyword>
<dbReference type="OrthoDB" id="1739814at2759"/>
<comment type="caution">
    <text evidence="3">The sequence shown here is derived from an EMBL/GenBank/DDBJ whole genome shotgun (WGS) entry which is preliminary data.</text>
</comment>
<organism evidence="3 4">
    <name type="scientific">Arctia plantaginis</name>
    <name type="common">Wood tiger moth</name>
    <name type="synonym">Phalaena plantaginis</name>
    <dbReference type="NCBI Taxonomy" id="874455"/>
    <lineage>
        <taxon>Eukaryota</taxon>
        <taxon>Metazoa</taxon>
        <taxon>Ecdysozoa</taxon>
        <taxon>Arthropoda</taxon>
        <taxon>Hexapoda</taxon>
        <taxon>Insecta</taxon>
        <taxon>Pterygota</taxon>
        <taxon>Neoptera</taxon>
        <taxon>Endopterygota</taxon>
        <taxon>Lepidoptera</taxon>
        <taxon>Glossata</taxon>
        <taxon>Ditrysia</taxon>
        <taxon>Noctuoidea</taxon>
        <taxon>Erebidae</taxon>
        <taxon>Arctiinae</taxon>
        <taxon>Arctia</taxon>
    </lineage>
</organism>
<keyword evidence="2" id="KW-1133">Transmembrane helix</keyword>
<accession>A0A8S0Z1K1</accession>
<protein>
    <submittedName>
        <fullName evidence="3">Uncharacterized protein</fullName>
    </submittedName>
</protein>
<reference evidence="3 4" key="1">
    <citation type="submission" date="2020-04" db="EMBL/GenBank/DDBJ databases">
        <authorList>
            <person name="Wallbank WR R."/>
            <person name="Pardo Diaz C."/>
            <person name="Kozak K."/>
            <person name="Martin S."/>
            <person name="Jiggins C."/>
            <person name="Moest M."/>
            <person name="Warren A I."/>
            <person name="Byers J.R.P. K."/>
            <person name="Montejo-Kovacevich G."/>
            <person name="Yen C E."/>
        </authorList>
    </citation>
    <scope>NUCLEOTIDE SEQUENCE [LARGE SCALE GENOMIC DNA]</scope>
</reference>